<gene>
    <name evidence="1" type="ORF">PAESOLCIP111_06550</name>
</gene>
<protein>
    <recommendedName>
        <fullName evidence="3">DUF309 domain-containing protein</fullName>
    </recommendedName>
</protein>
<proteinExistence type="predicted"/>
<keyword evidence="2" id="KW-1185">Reference proteome</keyword>
<organism evidence="1 2">
    <name type="scientific">Paenibacillus solanacearum</name>
    <dbReference type="NCBI Taxonomy" id="2048548"/>
    <lineage>
        <taxon>Bacteria</taxon>
        <taxon>Bacillati</taxon>
        <taxon>Bacillota</taxon>
        <taxon>Bacilli</taxon>
        <taxon>Bacillales</taxon>
        <taxon>Paenibacillaceae</taxon>
        <taxon>Paenibacillus</taxon>
    </lineage>
</organism>
<evidence type="ECO:0008006" key="3">
    <source>
        <dbReference type="Google" id="ProtNLM"/>
    </source>
</evidence>
<name>A0A916NYY8_9BACL</name>
<accession>A0A916NYY8</accession>
<sequence>MKAYPEAYIEFLAYFHGPRDYFECHEVMEEYWKSQPDHPYRQTLEGLIQTAVSFYHQRRGNLRGGEKMLRSALIHLQNRHLEGLGIEPLTFRARLASRLAALERTDVFEYADIDIPLSDELLEQACRDACTAMKAGWLAPSDLTDMQLLDKHKLRDRSDVIAERERQKLHRQRLRSEAKGNEGFMRE</sequence>
<dbReference type="AlphaFoldDB" id="A0A916NYY8"/>
<dbReference type="InterPro" id="IPR005500">
    <property type="entry name" value="DUF309"/>
</dbReference>
<dbReference type="PANTHER" id="PTHR34796:SF1">
    <property type="entry name" value="EXPRESSED PROTEIN"/>
    <property type="match status" value="1"/>
</dbReference>
<dbReference type="EMBL" id="CAJVAS010000071">
    <property type="protein sequence ID" value="CAG7652497.1"/>
    <property type="molecule type" value="Genomic_DNA"/>
</dbReference>
<comment type="caution">
    <text evidence="1">The sequence shown here is derived from an EMBL/GenBank/DDBJ whole genome shotgun (WGS) entry which is preliminary data.</text>
</comment>
<dbReference type="RefSeq" id="WP_218096194.1">
    <property type="nucleotide sequence ID" value="NZ_CAJVAS010000071.1"/>
</dbReference>
<dbReference type="Pfam" id="PF03745">
    <property type="entry name" value="DUF309"/>
    <property type="match status" value="1"/>
</dbReference>
<dbReference type="PANTHER" id="PTHR34796">
    <property type="entry name" value="EXPRESSED PROTEIN"/>
    <property type="match status" value="1"/>
</dbReference>
<evidence type="ECO:0000313" key="1">
    <source>
        <dbReference type="EMBL" id="CAG7652497.1"/>
    </source>
</evidence>
<reference evidence="1" key="1">
    <citation type="submission" date="2021-06" db="EMBL/GenBank/DDBJ databases">
        <authorList>
            <person name="Criscuolo A."/>
        </authorList>
    </citation>
    <scope>NUCLEOTIDE SEQUENCE</scope>
    <source>
        <strain evidence="1">CIP111600</strain>
    </source>
</reference>
<dbReference type="Proteomes" id="UP000693672">
    <property type="component" value="Unassembled WGS sequence"/>
</dbReference>
<evidence type="ECO:0000313" key="2">
    <source>
        <dbReference type="Proteomes" id="UP000693672"/>
    </source>
</evidence>